<evidence type="ECO:0000313" key="5">
    <source>
        <dbReference type="Proteomes" id="UP000308199"/>
    </source>
</evidence>
<dbReference type="EMBL" id="SGPK01000560">
    <property type="protein sequence ID" value="THH02122.1"/>
    <property type="molecule type" value="Genomic_DNA"/>
</dbReference>
<comment type="caution">
    <text evidence="4">The sequence shown here is derived from an EMBL/GenBank/DDBJ whole genome shotgun (WGS) entry which is preliminary data.</text>
</comment>
<accession>A0A4S4KTV1</accession>
<gene>
    <name evidence="4" type="ORF">EW145_g6789</name>
</gene>
<feature type="region of interest" description="Disordered" evidence="2">
    <location>
        <begin position="73"/>
        <end position="92"/>
    </location>
</feature>
<protein>
    <recommendedName>
        <fullName evidence="3">BD-FAE-like domain-containing protein</fullName>
    </recommendedName>
</protein>
<feature type="domain" description="BD-FAE-like" evidence="3">
    <location>
        <begin position="20"/>
        <end position="139"/>
    </location>
</feature>
<dbReference type="Proteomes" id="UP000308199">
    <property type="component" value="Unassembled WGS sequence"/>
</dbReference>
<dbReference type="InterPro" id="IPR049492">
    <property type="entry name" value="BD-FAE-like_dom"/>
</dbReference>
<name>A0A4S4KTV1_9AGAM</name>
<organism evidence="4 5">
    <name type="scientific">Phellinidium pouzarii</name>
    <dbReference type="NCBI Taxonomy" id="167371"/>
    <lineage>
        <taxon>Eukaryota</taxon>
        <taxon>Fungi</taxon>
        <taxon>Dikarya</taxon>
        <taxon>Basidiomycota</taxon>
        <taxon>Agaricomycotina</taxon>
        <taxon>Agaricomycetes</taxon>
        <taxon>Hymenochaetales</taxon>
        <taxon>Hymenochaetaceae</taxon>
        <taxon>Phellinidium</taxon>
    </lineage>
</organism>
<dbReference type="Pfam" id="PF20434">
    <property type="entry name" value="BD-FAE"/>
    <property type="match status" value="1"/>
</dbReference>
<dbReference type="SUPFAM" id="SSF53474">
    <property type="entry name" value="alpha/beta-Hydrolases"/>
    <property type="match status" value="1"/>
</dbReference>
<proteinExistence type="predicted"/>
<evidence type="ECO:0000256" key="1">
    <source>
        <dbReference type="ARBA" id="ARBA00022801"/>
    </source>
</evidence>
<dbReference type="PANTHER" id="PTHR48081">
    <property type="entry name" value="AB HYDROLASE SUPERFAMILY PROTEIN C4A8.06C"/>
    <property type="match status" value="1"/>
</dbReference>
<dbReference type="Gene3D" id="3.40.50.1820">
    <property type="entry name" value="alpha/beta hydrolase"/>
    <property type="match status" value="1"/>
</dbReference>
<dbReference type="PANTHER" id="PTHR48081:SF33">
    <property type="entry name" value="KYNURENINE FORMAMIDASE"/>
    <property type="match status" value="1"/>
</dbReference>
<keyword evidence="1" id="KW-0378">Hydrolase</keyword>
<dbReference type="OrthoDB" id="6495301at2759"/>
<dbReference type="InterPro" id="IPR029058">
    <property type="entry name" value="AB_hydrolase_fold"/>
</dbReference>
<dbReference type="InterPro" id="IPR050300">
    <property type="entry name" value="GDXG_lipolytic_enzyme"/>
</dbReference>
<sequence length="292" mass="32638">MDAVLHIKDIHYGSLPAQFLDIHIPVNIESGAPRPLLVFVHGGAWRSEDKSQHEQLAARLVLRTGCAVAVPNYRLTSREPRPPSDGGSSSPEYIHHPAHAHDILQALIFLISAHDTPARGMYDPARLFLVGHSCGAHILACLFLDSTPTPELTPPNELMTATRGIAVSEGIFDLDLLLTRFPEYRMWFIANAFGDAPSYPQYDVARYPLRADGEHIHWLVIHSRGDSLVDVGQAEKFYQHLCELGLESHNVAQKDWTSIEMEHNEMLKTKQYTDLVGDYFSNLTSEPSISQN</sequence>
<evidence type="ECO:0000259" key="3">
    <source>
        <dbReference type="Pfam" id="PF20434"/>
    </source>
</evidence>
<dbReference type="AlphaFoldDB" id="A0A4S4KTV1"/>
<reference evidence="4 5" key="1">
    <citation type="submission" date="2019-02" db="EMBL/GenBank/DDBJ databases">
        <title>Genome sequencing of the rare red list fungi Phellinidium pouzarii.</title>
        <authorList>
            <person name="Buettner E."/>
            <person name="Kellner H."/>
        </authorList>
    </citation>
    <scope>NUCLEOTIDE SEQUENCE [LARGE SCALE GENOMIC DNA]</scope>
    <source>
        <strain evidence="4 5">DSM 108285</strain>
    </source>
</reference>
<keyword evidence="5" id="KW-1185">Reference proteome</keyword>
<dbReference type="GO" id="GO:0016787">
    <property type="term" value="F:hydrolase activity"/>
    <property type="evidence" value="ECO:0007669"/>
    <property type="project" value="UniProtKB-KW"/>
</dbReference>
<evidence type="ECO:0000313" key="4">
    <source>
        <dbReference type="EMBL" id="THH02122.1"/>
    </source>
</evidence>
<evidence type="ECO:0000256" key="2">
    <source>
        <dbReference type="SAM" id="MobiDB-lite"/>
    </source>
</evidence>